<evidence type="ECO:0000256" key="6">
    <source>
        <dbReference type="ARBA" id="ARBA00023125"/>
    </source>
</evidence>
<keyword evidence="2 9" id="KW-0963">Cytoplasm</keyword>
<evidence type="ECO:0000259" key="11">
    <source>
        <dbReference type="PROSITE" id="PS50110"/>
    </source>
</evidence>
<keyword evidence="4 9" id="KW-0902">Two-component regulatory system</keyword>
<dbReference type="PROSITE" id="PS50110">
    <property type="entry name" value="RESPONSE_REGULATORY"/>
    <property type="match status" value="1"/>
</dbReference>
<dbReference type="GO" id="GO:0005737">
    <property type="term" value="C:cytoplasm"/>
    <property type="evidence" value="ECO:0007669"/>
    <property type="project" value="UniProtKB-SubCell"/>
</dbReference>
<evidence type="ECO:0000256" key="1">
    <source>
        <dbReference type="ARBA" id="ARBA00004496"/>
    </source>
</evidence>
<keyword evidence="7 9" id="KW-0010">Activator</keyword>
<keyword evidence="3 10" id="KW-0597">Phosphoprotein</keyword>
<dbReference type="PANTHER" id="PTHR45526">
    <property type="entry name" value="TRANSCRIPTIONAL REGULATORY PROTEIN DPIA"/>
    <property type="match status" value="1"/>
</dbReference>
<dbReference type="PIRSF" id="PIRSF006171">
    <property type="entry name" value="RR_citrat_malat"/>
    <property type="match status" value="1"/>
</dbReference>
<evidence type="ECO:0000256" key="9">
    <source>
        <dbReference type="PIRNR" id="PIRNR006171"/>
    </source>
</evidence>
<dbReference type="InterPro" id="IPR011006">
    <property type="entry name" value="CheY-like_superfamily"/>
</dbReference>
<evidence type="ECO:0000256" key="8">
    <source>
        <dbReference type="ARBA" id="ARBA00023163"/>
    </source>
</evidence>
<dbReference type="RefSeq" id="WP_063182872.1">
    <property type="nucleotide sequence ID" value="NZ_LQNT01000011.1"/>
</dbReference>
<feature type="modified residue" description="4-aspartylphosphate" evidence="10">
    <location>
        <position position="58"/>
    </location>
</feature>
<dbReference type="SUPFAM" id="SSF46785">
    <property type="entry name" value="Winged helix' DNA-binding domain"/>
    <property type="match status" value="1"/>
</dbReference>
<dbReference type="GO" id="GO:0000156">
    <property type="term" value="F:phosphorelay response regulator activity"/>
    <property type="evidence" value="ECO:0007669"/>
    <property type="project" value="TreeGrafter"/>
</dbReference>
<dbReference type="InterPro" id="IPR036388">
    <property type="entry name" value="WH-like_DNA-bd_sf"/>
</dbReference>
<dbReference type="PANTHER" id="PTHR45526:SF1">
    <property type="entry name" value="TRANSCRIPTIONAL REGULATORY PROTEIN DCUR-RELATED"/>
    <property type="match status" value="1"/>
</dbReference>
<feature type="domain" description="Response regulatory" evidence="11">
    <location>
        <begin position="5"/>
        <end position="123"/>
    </location>
</feature>
<sequence>MNDFSVLIVEDDFRVADINRQYIEAVEGFRVAGTARSGSEALDFLARPDPMPDLVLLDLYIPDVQGLELFRTIRRLYPDMDLIAVTAANEAETVRGLLRGGIFDIIIKPFDAERFAKTLERYRAFRQQTDSAAAFTQQEIDRFTGFRGFSPSAPAGGDDLPKGIDPITLGEILSFFDESRPEGITAAELSKEIGTSRSTARRYLEYLVSAGKIRTHLIYGTVGRPERRYTPL</sequence>
<dbReference type="SMART" id="SM00448">
    <property type="entry name" value="REC"/>
    <property type="match status" value="1"/>
</dbReference>
<reference evidence="12 13" key="1">
    <citation type="submission" date="2016-01" db="EMBL/GenBank/DDBJ databases">
        <title>Whole genome sequencing of Bhargavaea cecembensis T14.</title>
        <authorList>
            <person name="Hong K.W."/>
        </authorList>
    </citation>
    <scope>NUCLEOTIDE SEQUENCE [LARGE SCALE GENOMIC DNA]</scope>
    <source>
        <strain evidence="12 13">T14</strain>
    </source>
</reference>
<dbReference type="Pfam" id="PF00072">
    <property type="entry name" value="Response_reg"/>
    <property type="match status" value="1"/>
</dbReference>
<evidence type="ECO:0000256" key="7">
    <source>
        <dbReference type="ARBA" id="ARBA00023159"/>
    </source>
</evidence>
<dbReference type="Proteomes" id="UP000076490">
    <property type="component" value="Unassembled WGS sequence"/>
</dbReference>
<dbReference type="InterPro" id="IPR024187">
    <property type="entry name" value="Sig_transdc_resp-reg_cit/mal"/>
</dbReference>
<comment type="subcellular location">
    <subcellularLocation>
        <location evidence="1 9">Cytoplasm</location>
    </subcellularLocation>
</comment>
<keyword evidence="8 9" id="KW-0804">Transcription</keyword>
<dbReference type="InterPro" id="IPR048714">
    <property type="entry name" value="DpiA-like_HTH"/>
</dbReference>
<accession>A0A165GSW4</accession>
<dbReference type="Pfam" id="PF20714">
    <property type="entry name" value="HTH_64"/>
    <property type="match status" value="1"/>
</dbReference>
<organism evidence="12 13">
    <name type="scientific">Bhargavaea cecembensis</name>
    <dbReference type="NCBI Taxonomy" id="394098"/>
    <lineage>
        <taxon>Bacteria</taxon>
        <taxon>Bacillati</taxon>
        <taxon>Bacillota</taxon>
        <taxon>Bacilli</taxon>
        <taxon>Bacillales</taxon>
        <taxon>Caryophanaceae</taxon>
        <taxon>Bhargavaea</taxon>
    </lineage>
</organism>
<evidence type="ECO:0000256" key="4">
    <source>
        <dbReference type="ARBA" id="ARBA00023012"/>
    </source>
</evidence>
<evidence type="ECO:0000313" key="12">
    <source>
        <dbReference type="EMBL" id="KZE37535.1"/>
    </source>
</evidence>
<dbReference type="OrthoDB" id="9759232at2"/>
<dbReference type="AlphaFoldDB" id="A0A165GSW4"/>
<keyword evidence="5 9" id="KW-0805">Transcription regulation</keyword>
<dbReference type="GO" id="GO:0003700">
    <property type="term" value="F:DNA-binding transcription factor activity"/>
    <property type="evidence" value="ECO:0007669"/>
    <property type="project" value="InterPro"/>
</dbReference>
<evidence type="ECO:0000313" key="13">
    <source>
        <dbReference type="Proteomes" id="UP000076490"/>
    </source>
</evidence>
<keyword evidence="6 9" id="KW-0238">DNA-binding</keyword>
<dbReference type="InterPro" id="IPR001789">
    <property type="entry name" value="Sig_transdc_resp-reg_receiver"/>
</dbReference>
<name>A0A165GSW4_9BACL</name>
<proteinExistence type="predicted"/>
<evidence type="ECO:0000256" key="5">
    <source>
        <dbReference type="ARBA" id="ARBA00023015"/>
    </source>
</evidence>
<dbReference type="GO" id="GO:0003677">
    <property type="term" value="F:DNA binding"/>
    <property type="evidence" value="ECO:0007669"/>
    <property type="project" value="UniProtKB-KW"/>
</dbReference>
<evidence type="ECO:0000256" key="2">
    <source>
        <dbReference type="ARBA" id="ARBA00022490"/>
    </source>
</evidence>
<dbReference type="Gene3D" id="3.40.50.2300">
    <property type="match status" value="1"/>
</dbReference>
<dbReference type="CDD" id="cd19925">
    <property type="entry name" value="REC_citrate_TCS"/>
    <property type="match status" value="1"/>
</dbReference>
<comment type="caution">
    <text evidence="12">The sequence shown here is derived from an EMBL/GenBank/DDBJ whole genome shotgun (WGS) entry which is preliminary data.</text>
</comment>
<gene>
    <name evidence="12" type="ORF">AV656_13330</name>
</gene>
<dbReference type="InterPro" id="IPR036390">
    <property type="entry name" value="WH_DNA-bd_sf"/>
</dbReference>
<dbReference type="EMBL" id="LQNT01000011">
    <property type="protein sequence ID" value="KZE37535.1"/>
    <property type="molecule type" value="Genomic_DNA"/>
</dbReference>
<evidence type="ECO:0000256" key="10">
    <source>
        <dbReference type="PROSITE-ProRule" id="PRU00169"/>
    </source>
</evidence>
<dbReference type="InterPro" id="IPR051271">
    <property type="entry name" value="2C-system_Tx_regulators"/>
</dbReference>
<dbReference type="Gene3D" id="1.10.10.10">
    <property type="entry name" value="Winged helix-like DNA-binding domain superfamily/Winged helix DNA-binding domain"/>
    <property type="match status" value="1"/>
</dbReference>
<protein>
    <recommendedName>
        <fullName evidence="9">Transcriptional regulatory protein</fullName>
    </recommendedName>
</protein>
<evidence type="ECO:0000256" key="3">
    <source>
        <dbReference type="ARBA" id="ARBA00022553"/>
    </source>
</evidence>
<dbReference type="SUPFAM" id="SSF52172">
    <property type="entry name" value="CheY-like"/>
    <property type="match status" value="1"/>
</dbReference>